<proteinExistence type="predicted"/>
<reference evidence="1" key="1">
    <citation type="submission" date="2022-03" db="EMBL/GenBank/DDBJ databases">
        <title>Brevibacterium spongiae sp. nov., isolated from marine sponge.</title>
        <authorList>
            <person name="Li Z."/>
            <person name="Zhang M."/>
        </authorList>
    </citation>
    <scope>NUCLEOTIDE SEQUENCE</scope>
    <source>
        <strain evidence="1">WHS-Z9</strain>
    </source>
</reference>
<dbReference type="Pfam" id="PF08843">
    <property type="entry name" value="AbiEii"/>
    <property type="match status" value="1"/>
</dbReference>
<name>A0ABY5SRE3_9MICO</name>
<keyword evidence="1" id="KW-0808">Transferase</keyword>
<evidence type="ECO:0000313" key="1">
    <source>
        <dbReference type="EMBL" id="UVI36880.1"/>
    </source>
</evidence>
<organism evidence="1 2">
    <name type="scientific">Brevibacterium spongiae</name>
    <dbReference type="NCBI Taxonomy" id="2909672"/>
    <lineage>
        <taxon>Bacteria</taxon>
        <taxon>Bacillati</taxon>
        <taxon>Actinomycetota</taxon>
        <taxon>Actinomycetes</taxon>
        <taxon>Micrococcales</taxon>
        <taxon>Brevibacteriaceae</taxon>
        <taxon>Brevibacterium</taxon>
    </lineage>
</organism>
<evidence type="ECO:0000313" key="2">
    <source>
        <dbReference type="Proteomes" id="UP001064879"/>
    </source>
</evidence>
<gene>
    <name evidence="1" type="ORF">L1F31_04285</name>
</gene>
<dbReference type="Gene3D" id="3.30.460.40">
    <property type="match status" value="1"/>
</dbReference>
<dbReference type="InterPro" id="IPR014942">
    <property type="entry name" value="AbiEii"/>
</dbReference>
<dbReference type="RefSeq" id="WP_265419445.1">
    <property type="nucleotide sequence ID" value="NZ_CP093443.1"/>
</dbReference>
<sequence>MIDLAGHEDVPVPEDVLRELAAACRTVGVEFLVIGAAARDLVIHSQQRTAPVRATKDIDIAVAVRDDDHFRALTQVLARKGSAPHKFTVLGVEIDVIPFGGNEVGRAVTFSDGSVFDATGIAEAHATSVTVRLPKGTVVQVASPAALTALKILAWSERHEDNPKDAIDLATILNALSESPFDDDVWNDDEALEATDADIVAAASYHCAKIAARPFAPPDGQKVLDILGEPVQRRLLIRQMRSAMAADLVDAYARGFAAGLI</sequence>
<accession>A0ABY5SRE3</accession>
<dbReference type="EMBL" id="CP093443">
    <property type="protein sequence ID" value="UVI36880.1"/>
    <property type="molecule type" value="Genomic_DNA"/>
</dbReference>
<dbReference type="Proteomes" id="UP001064879">
    <property type="component" value="Chromosome"/>
</dbReference>
<protein>
    <submittedName>
        <fullName evidence="1">Nucleotidyl transferase AbiEii/AbiGii toxin family protein</fullName>
    </submittedName>
</protein>
<keyword evidence="2" id="KW-1185">Reference proteome</keyword>
<dbReference type="GO" id="GO:0016740">
    <property type="term" value="F:transferase activity"/>
    <property type="evidence" value="ECO:0007669"/>
    <property type="project" value="UniProtKB-KW"/>
</dbReference>